<name>A0A1H2DPB7_9BACT</name>
<sequence>MQYKSLCNAIFISIVYFFLFPLICLGTEQIKYQTAQQDVPSLMESIRFKNEIHYCDIKIPLDHQEIKERLEKELLLALWDRPQVILWIKRSARYFPHVEHILKQHGLPLDLKYVPVIESALRPHAGSSKGAVGYWQFLKSTGRRYGLRIDSKVDERRNIFKSTHAACKYIKALNVQFGSYLLALSAYNMGEYGLEGEIEIQKNDNFFSLYLPLETQRYVFKLISAKLIFENQERYGFYLKKSDLYPGFTFDKVNFKSDFKMPIALIARAAGIPFKTIKDYNPELRGHFLGKGDIQILIPKGKAKGFKERFTAHYQNWEKTYNTKFHIVKQGESLIGIAKAYKISLFSLLKLNDLSANGMIHPGDRLTIE</sequence>
<gene>
    <name evidence="3" type="ORF">SAMN04487931_101362</name>
</gene>
<reference evidence="4" key="1">
    <citation type="submission" date="2016-10" db="EMBL/GenBank/DDBJ databases">
        <authorList>
            <person name="Varghese N."/>
            <person name="Submissions S."/>
        </authorList>
    </citation>
    <scope>NUCLEOTIDE SEQUENCE [LARGE SCALE GENOMIC DNA]</scope>
    <source>
        <strain evidence="4">DSM 3384</strain>
    </source>
</reference>
<dbReference type="Pfam" id="PF01464">
    <property type="entry name" value="SLT"/>
    <property type="match status" value="1"/>
</dbReference>
<dbReference type="SUPFAM" id="SSF53955">
    <property type="entry name" value="Lysozyme-like"/>
    <property type="match status" value="1"/>
</dbReference>
<organism evidence="3 4">
    <name type="scientific">Desulfobacula phenolica</name>
    <dbReference type="NCBI Taxonomy" id="90732"/>
    <lineage>
        <taxon>Bacteria</taxon>
        <taxon>Pseudomonadati</taxon>
        <taxon>Thermodesulfobacteriota</taxon>
        <taxon>Desulfobacteria</taxon>
        <taxon>Desulfobacterales</taxon>
        <taxon>Desulfobacteraceae</taxon>
        <taxon>Desulfobacula</taxon>
    </lineage>
</organism>
<evidence type="ECO:0000259" key="2">
    <source>
        <dbReference type="PROSITE" id="PS51782"/>
    </source>
</evidence>
<dbReference type="CDD" id="cd00118">
    <property type="entry name" value="LysM"/>
    <property type="match status" value="1"/>
</dbReference>
<dbReference type="InterPro" id="IPR008258">
    <property type="entry name" value="Transglycosylase_SLT_dom_1"/>
</dbReference>
<dbReference type="AlphaFoldDB" id="A0A1H2DPB7"/>
<keyword evidence="1" id="KW-0812">Transmembrane</keyword>
<dbReference type="SMART" id="SM00257">
    <property type="entry name" value="LysM"/>
    <property type="match status" value="1"/>
</dbReference>
<proteinExistence type="predicted"/>
<keyword evidence="1" id="KW-0472">Membrane</keyword>
<dbReference type="InterPro" id="IPR023346">
    <property type="entry name" value="Lysozyme-like_dom_sf"/>
</dbReference>
<dbReference type="CDD" id="cd16894">
    <property type="entry name" value="MltD-like"/>
    <property type="match status" value="1"/>
</dbReference>
<evidence type="ECO:0000256" key="1">
    <source>
        <dbReference type="SAM" id="Phobius"/>
    </source>
</evidence>
<feature type="domain" description="LysM" evidence="2">
    <location>
        <begin position="324"/>
        <end position="368"/>
    </location>
</feature>
<dbReference type="Proteomes" id="UP000199608">
    <property type="component" value="Unassembled WGS sequence"/>
</dbReference>
<dbReference type="RefSeq" id="WP_092229846.1">
    <property type="nucleotide sequence ID" value="NZ_FNLL01000001.1"/>
</dbReference>
<dbReference type="InterPro" id="IPR036779">
    <property type="entry name" value="LysM_dom_sf"/>
</dbReference>
<dbReference type="Gene3D" id="3.10.350.10">
    <property type="entry name" value="LysM domain"/>
    <property type="match status" value="1"/>
</dbReference>
<dbReference type="Pfam" id="PF01476">
    <property type="entry name" value="LysM"/>
    <property type="match status" value="1"/>
</dbReference>
<evidence type="ECO:0000313" key="3">
    <source>
        <dbReference type="EMBL" id="SDT84730.1"/>
    </source>
</evidence>
<keyword evidence="4" id="KW-1185">Reference proteome</keyword>
<dbReference type="EMBL" id="FNLL01000001">
    <property type="protein sequence ID" value="SDT84730.1"/>
    <property type="molecule type" value="Genomic_DNA"/>
</dbReference>
<feature type="transmembrane region" description="Helical" evidence="1">
    <location>
        <begin position="5"/>
        <end position="23"/>
    </location>
</feature>
<dbReference type="PROSITE" id="PS51782">
    <property type="entry name" value="LYSM"/>
    <property type="match status" value="1"/>
</dbReference>
<dbReference type="Gene3D" id="1.10.530.10">
    <property type="match status" value="1"/>
</dbReference>
<keyword evidence="1" id="KW-1133">Transmembrane helix</keyword>
<dbReference type="SUPFAM" id="SSF54106">
    <property type="entry name" value="LysM domain"/>
    <property type="match status" value="1"/>
</dbReference>
<accession>A0A1H2DPB7</accession>
<dbReference type="InterPro" id="IPR018392">
    <property type="entry name" value="LysM"/>
</dbReference>
<evidence type="ECO:0000313" key="4">
    <source>
        <dbReference type="Proteomes" id="UP000199608"/>
    </source>
</evidence>
<protein>
    <submittedName>
        <fullName evidence="3">LysM domain-containing protein</fullName>
    </submittedName>
</protein>